<name>E3RI37_PYRTT</name>
<organism evidence="3">
    <name type="scientific">Pyrenophora teres f. teres (strain 0-1)</name>
    <name type="common">Barley net blotch fungus</name>
    <name type="synonym">Drechslera teres f. teres</name>
    <dbReference type="NCBI Taxonomy" id="861557"/>
    <lineage>
        <taxon>Eukaryota</taxon>
        <taxon>Fungi</taxon>
        <taxon>Dikarya</taxon>
        <taxon>Ascomycota</taxon>
        <taxon>Pezizomycotina</taxon>
        <taxon>Dothideomycetes</taxon>
        <taxon>Pleosporomycetidae</taxon>
        <taxon>Pleosporales</taxon>
        <taxon>Pleosporineae</taxon>
        <taxon>Pleosporaceae</taxon>
        <taxon>Pyrenophora</taxon>
    </lineage>
</organism>
<dbReference type="EMBL" id="GL533215">
    <property type="protein sequence ID" value="EFQ94600.1"/>
    <property type="molecule type" value="Genomic_DNA"/>
</dbReference>
<proteinExistence type="predicted"/>
<dbReference type="InterPro" id="IPR022137">
    <property type="entry name" value="Znf_prot_DUF3669"/>
</dbReference>
<accession>E3RI37</accession>
<feature type="domain" description="DUF3669" evidence="1">
    <location>
        <begin position="325"/>
        <end position="388"/>
    </location>
</feature>
<dbReference type="eggNOG" id="ENOG502S9QG">
    <property type="taxonomic scope" value="Eukaryota"/>
</dbReference>
<evidence type="ECO:0000313" key="3">
    <source>
        <dbReference type="Proteomes" id="UP000001067"/>
    </source>
</evidence>
<dbReference type="Pfam" id="PF12417">
    <property type="entry name" value="DUF3669"/>
    <property type="match status" value="1"/>
</dbReference>
<dbReference type="Proteomes" id="UP000001067">
    <property type="component" value="Unassembled WGS sequence"/>
</dbReference>
<dbReference type="OrthoDB" id="2993351at2759"/>
<gene>
    <name evidence="2" type="ORF">PTT_07639</name>
</gene>
<dbReference type="PANTHER" id="PTHR40780:SF2">
    <property type="entry name" value="DUF3669 DOMAIN-CONTAINING PROTEIN"/>
    <property type="match status" value="1"/>
</dbReference>
<keyword evidence="3" id="KW-1185">Reference proteome</keyword>
<evidence type="ECO:0000259" key="1">
    <source>
        <dbReference type="Pfam" id="PF12417"/>
    </source>
</evidence>
<dbReference type="PANTHER" id="PTHR40780">
    <property type="entry name" value="DUF3669 DOMAIN-CONTAINING PROTEIN"/>
    <property type="match status" value="1"/>
</dbReference>
<sequence length="412" mass="46443">MDRRRNNLTDESAASDLSITDSLKDLILSTYVAASNFFTFSDEEMRTASPEVILRRMLSTKSAISTNSSLAEANQRARDEVNLQVFLDIGKGQCGTVYALKGTDMVMKIPNTASKEDELFTDYQNHKSVYCAFESLGSVRLAVHVPRCDTWISPNSTEFWNSMGALFPKDTSTPNFGLVSERIYPLPLPVREAIVDALCPKAIKNAKVEFLKKPENKDCLLRLYLGRRNDSRKMEPRNVRLRNFPLHVDEMERLGLDPRAYATTMAQALAFLHWKAGVDANDVEFVLGSSPIISAIPTEQEVRAATKNTAGHLQVVDFKRRTISIWLLDFNQCKRFTHDAEGIKKLVEGFWFNDPYYPRPNASNNQDKKLWDVFAEQYLKVSAELDSSQGARLFIEGVVNKGKQRSGGSMFG</sequence>
<protein>
    <recommendedName>
        <fullName evidence="1">DUF3669 domain-containing protein</fullName>
    </recommendedName>
</protein>
<evidence type="ECO:0000313" key="2">
    <source>
        <dbReference type="EMBL" id="EFQ94600.1"/>
    </source>
</evidence>
<dbReference type="KEGG" id="pte:PTT_07639"/>
<reference evidence="2 3" key="1">
    <citation type="journal article" date="2010" name="Genome Biol.">
        <title>A first genome assembly of the barley fungal pathogen Pyrenophora teres f. teres.</title>
        <authorList>
            <person name="Ellwood S.R."/>
            <person name="Liu Z."/>
            <person name="Syme R.A."/>
            <person name="Lai Z."/>
            <person name="Hane J.K."/>
            <person name="Keiper F."/>
            <person name="Moffat C.S."/>
            <person name="Oliver R.P."/>
            <person name="Friesen T.L."/>
        </authorList>
    </citation>
    <scope>NUCLEOTIDE SEQUENCE [LARGE SCALE GENOMIC DNA]</scope>
    <source>
        <strain evidence="2 3">0-1</strain>
    </source>
</reference>
<dbReference type="AlphaFoldDB" id="E3RI37"/>
<dbReference type="HOGENOM" id="CLU_039531_0_0_1"/>